<comment type="caution">
    <text evidence="2">The sequence shown here is derived from an EMBL/GenBank/DDBJ whole genome shotgun (WGS) entry which is preliminary data.</text>
</comment>
<protein>
    <submittedName>
        <fullName evidence="2">Peptidase S41</fullName>
    </submittedName>
</protein>
<dbReference type="Gene3D" id="2.30.42.10">
    <property type="match status" value="1"/>
</dbReference>
<reference evidence="2 3" key="1">
    <citation type="submission" date="2017-11" db="EMBL/GenBank/DDBJ databases">
        <title>Infants hospitalized years apart are colonized by the same room-sourced microbial strains.</title>
        <authorList>
            <person name="Brooks B."/>
            <person name="Olm M.R."/>
            <person name="Firek B.A."/>
            <person name="Baker R."/>
            <person name="Thomas B.C."/>
            <person name="Morowitz M.J."/>
            <person name="Banfield J.F."/>
        </authorList>
    </citation>
    <scope>NUCLEOTIDE SEQUENCE [LARGE SCALE GENOMIC DNA]</scope>
    <source>
        <strain evidence="2">S2_009_000_R2_76</strain>
    </source>
</reference>
<dbReference type="Proteomes" id="UP000249645">
    <property type="component" value="Unassembled WGS sequence"/>
</dbReference>
<proteinExistence type="predicted"/>
<dbReference type="Pfam" id="PF03572">
    <property type="entry name" value="Peptidase_S41"/>
    <property type="match status" value="1"/>
</dbReference>
<evidence type="ECO:0000313" key="3">
    <source>
        <dbReference type="Proteomes" id="UP000249645"/>
    </source>
</evidence>
<dbReference type="InterPro" id="IPR005151">
    <property type="entry name" value="Tail-specific_protease"/>
</dbReference>
<dbReference type="CDD" id="cd07562">
    <property type="entry name" value="Peptidase_S41_TRI"/>
    <property type="match status" value="1"/>
</dbReference>
<dbReference type="InterPro" id="IPR036034">
    <property type="entry name" value="PDZ_sf"/>
</dbReference>
<dbReference type="Gene3D" id="3.90.226.10">
    <property type="entry name" value="2-enoyl-CoA Hydratase, Chain A, domain 1"/>
    <property type="match status" value="1"/>
</dbReference>
<accession>A0A2W5FG68</accession>
<organism evidence="2 3">
    <name type="scientific">Pseudopedobacter saltans</name>
    <dbReference type="NCBI Taxonomy" id="151895"/>
    <lineage>
        <taxon>Bacteria</taxon>
        <taxon>Pseudomonadati</taxon>
        <taxon>Bacteroidota</taxon>
        <taxon>Sphingobacteriia</taxon>
        <taxon>Sphingobacteriales</taxon>
        <taxon>Sphingobacteriaceae</taxon>
        <taxon>Pseudopedobacter</taxon>
    </lineage>
</organism>
<evidence type="ECO:0000259" key="1">
    <source>
        <dbReference type="Pfam" id="PF03572"/>
    </source>
</evidence>
<dbReference type="GO" id="GO:0008236">
    <property type="term" value="F:serine-type peptidase activity"/>
    <property type="evidence" value="ECO:0007669"/>
    <property type="project" value="InterPro"/>
</dbReference>
<dbReference type="Gene3D" id="2.60.120.260">
    <property type="entry name" value="Galactose-binding domain-like"/>
    <property type="match status" value="1"/>
</dbReference>
<feature type="domain" description="Tail specific protease" evidence="1">
    <location>
        <begin position="548"/>
        <end position="711"/>
    </location>
</feature>
<dbReference type="Gene3D" id="3.30.750.44">
    <property type="match status" value="1"/>
</dbReference>
<evidence type="ECO:0000313" key="2">
    <source>
        <dbReference type="EMBL" id="PZP52687.1"/>
    </source>
</evidence>
<dbReference type="SUPFAM" id="SSF52096">
    <property type="entry name" value="ClpP/crotonase"/>
    <property type="match status" value="1"/>
</dbReference>
<name>A0A2W5FG68_9SPHI</name>
<sequence length="735" mass="83755">MICGNKRQNFILLSLFCLLFNCKPKNKDIYNLSFERTIKDSAIGWHFANRRMLSLDSEVVKSGHYSMRISLMEDTPSGGLVFQPLAGRIKGDSITLSGYIKTENVREGFAGLWMAETPNIAFNNMYSQGLKGTTDWTKYKITLPLDSNKMKGIAFGGILLGKGKMWIDNLKITVDGKDISEIEIIENLPADNDMQFDIGSPIKTIKTDTNTINRLYQMGLIWGFLKYYHPSIASGKYNWDGELFRILPRVLEASLAEKDAILYNYIDTLGQLNDVNSPTISKDTSIIKTDLDWIVHSNFSEKLQKQLLSIKNSNRVPSFNYYVKESETNNALFTNERAYDYMAYPDAGFRLLALYRYWNMVQYFFPYKDIIGQDWKMVLKKYVTKFINAKNELEYKLLLVELSGEIHDSHGFVNDHTSTLYNYEGARYLPINLEFIEGKPVVFDFSNQNLAEKDGWKKGDIITEINGQSVSAIIKKWRPYTPASNPWTLLRDIATKIVRTNDSILVVKIIRNNNSLTKSVNSYPNIGIPKEDKTNISNKSYKWITNEIGYVNHGKLRKDELPTLFEQFKNAKGIVIDFRNHILDDLMYELPRYLLPYPQPFLKHLVPRYDAPGSFYFTEPYQTGVGQYNLYKGKIALIINEKTQSSAEYHTMAYRTYPKSFVIGSNSAGADGNVSEIVFPSGVKTRFSGLGIFYPNGAPTQRIGIVPDVIVKPTVKGVAAGQDEVLEKAINILNK</sequence>
<dbReference type="InterPro" id="IPR029045">
    <property type="entry name" value="ClpP/crotonase-like_dom_sf"/>
</dbReference>
<dbReference type="EMBL" id="QFOI01000001">
    <property type="protein sequence ID" value="PZP52687.1"/>
    <property type="molecule type" value="Genomic_DNA"/>
</dbReference>
<dbReference type="GO" id="GO:0006508">
    <property type="term" value="P:proteolysis"/>
    <property type="evidence" value="ECO:0007669"/>
    <property type="project" value="InterPro"/>
</dbReference>
<gene>
    <name evidence="2" type="ORF">DI598_00230</name>
</gene>
<dbReference type="AlphaFoldDB" id="A0A2W5FG68"/>
<dbReference type="SUPFAM" id="SSF50156">
    <property type="entry name" value="PDZ domain-like"/>
    <property type="match status" value="1"/>
</dbReference>